<dbReference type="Proteomes" id="UP000515152">
    <property type="component" value="Chromosome 10"/>
</dbReference>
<feature type="compositionally biased region" description="Low complexity" evidence="2">
    <location>
        <begin position="602"/>
        <end position="620"/>
    </location>
</feature>
<feature type="region of interest" description="Disordered" evidence="2">
    <location>
        <begin position="721"/>
        <end position="816"/>
    </location>
</feature>
<feature type="region of interest" description="Disordered" evidence="2">
    <location>
        <begin position="90"/>
        <end position="137"/>
    </location>
</feature>
<feature type="region of interest" description="Disordered" evidence="2">
    <location>
        <begin position="374"/>
        <end position="489"/>
    </location>
</feature>
<dbReference type="KEGG" id="char:105896417"/>
<dbReference type="PANTHER" id="PTHR18839">
    <property type="entry name" value="MITOTIC INTERACTOR AND SUBSTRATE OF PLK1 MISP FAMILY MEMBER"/>
    <property type="match status" value="1"/>
</dbReference>
<feature type="region of interest" description="Disordered" evidence="2">
    <location>
        <begin position="665"/>
        <end position="695"/>
    </location>
</feature>
<feature type="compositionally biased region" description="Polar residues" evidence="2">
    <location>
        <begin position="554"/>
        <end position="563"/>
    </location>
</feature>
<dbReference type="InterPro" id="IPR029304">
    <property type="entry name" value="AKAP2_C"/>
</dbReference>
<feature type="compositionally biased region" description="Polar residues" evidence="2">
    <location>
        <begin position="398"/>
        <end position="412"/>
    </location>
</feature>
<feature type="compositionally biased region" description="Low complexity" evidence="2">
    <location>
        <begin position="665"/>
        <end position="678"/>
    </location>
</feature>
<dbReference type="AlphaFoldDB" id="A0A6P8G3S6"/>
<organism evidence="4 5">
    <name type="scientific">Clupea harengus</name>
    <name type="common">Atlantic herring</name>
    <dbReference type="NCBI Taxonomy" id="7950"/>
    <lineage>
        <taxon>Eukaryota</taxon>
        <taxon>Metazoa</taxon>
        <taxon>Chordata</taxon>
        <taxon>Craniata</taxon>
        <taxon>Vertebrata</taxon>
        <taxon>Euteleostomi</taxon>
        <taxon>Actinopterygii</taxon>
        <taxon>Neopterygii</taxon>
        <taxon>Teleostei</taxon>
        <taxon>Clupei</taxon>
        <taxon>Clupeiformes</taxon>
        <taxon>Clupeoidei</taxon>
        <taxon>Clupeidae</taxon>
        <taxon>Clupea</taxon>
    </lineage>
</organism>
<keyword evidence="4" id="KW-1185">Reference proteome</keyword>
<feature type="compositionally biased region" description="Low complexity" evidence="2">
    <location>
        <begin position="535"/>
        <end position="552"/>
    </location>
</feature>
<feature type="compositionally biased region" description="Polar residues" evidence="2">
    <location>
        <begin position="803"/>
        <end position="814"/>
    </location>
</feature>
<feature type="compositionally biased region" description="Low complexity" evidence="2">
    <location>
        <begin position="105"/>
        <end position="129"/>
    </location>
</feature>
<dbReference type="GeneID" id="105896417"/>
<feature type="compositionally biased region" description="Basic and acidic residues" evidence="2">
    <location>
        <begin position="520"/>
        <end position="531"/>
    </location>
</feature>
<feature type="region of interest" description="Disordered" evidence="2">
    <location>
        <begin position="290"/>
        <end position="356"/>
    </location>
</feature>
<evidence type="ECO:0000256" key="1">
    <source>
        <dbReference type="ARBA" id="ARBA00023054"/>
    </source>
</evidence>
<dbReference type="InterPro" id="IPR042779">
    <property type="entry name" value="MISP/MISP3-like"/>
</dbReference>
<feature type="region of interest" description="Disordered" evidence="2">
    <location>
        <begin position="27"/>
        <end position="51"/>
    </location>
</feature>
<feature type="domain" description="A-kinase anchor protein 2 C-terminal" evidence="3">
    <location>
        <begin position="1013"/>
        <end position="1077"/>
    </location>
</feature>
<keyword evidence="1" id="KW-0175">Coiled coil</keyword>
<protein>
    <submittedName>
        <fullName evidence="5">Flocculation protein FLO11</fullName>
    </submittedName>
</protein>
<feature type="region of interest" description="Disordered" evidence="2">
    <location>
        <begin position="501"/>
        <end position="635"/>
    </location>
</feature>
<proteinExistence type="predicted"/>
<dbReference type="RefSeq" id="XP_031430130.1">
    <property type="nucleotide sequence ID" value="XM_031574270.2"/>
</dbReference>
<feature type="compositionally biased region" description="Basic and acidic residues" evidence="2">
    <location>
        <begin position="333"/>
        <end position="343"/>
    </location>
</feature>
<name>A0A6P8G3S6_CLUHA</name>
<sequence>MQSSPRKWVLKPLSPRLELSDLRSMVSPFSGDLLSSPPERSWGGQPEGQLDSLDFTSISVSRTQASVTVSTKLGEGTEDVVVQCRQVAVAETTGSGDSREGDAWSAGGSSTPSTPTTPGSPNSTGSHSGFYSFVEDPASLEAEQNEEWMVSPQRLAKLATLKRESSFKLQTYAPDMRPEKLFEESNGDSRYRVESTVAMAAEEEESDVGKLDRKEIIRDQAPKKSQVFKEQWSALESLDLSSPPRRLVEGFSICYGPMNPAAEPTPLEPGSIDEEQIDFTKARKQFLMMEQSRHSPVIQRPPDTPHSPAQPYASQVPAQLHRIPEVSSAASKDVPKDRSKTEHPGQSQTPPFGFSDDVFISNMVTVTVTEDGKALKGSSTTEWDSGRGDRLGGDASDGSVSNEPSRGESTASPLPAISQETPAEREVPNAQETPIEREIRNAQEREESLRQARGIRHNSTQEMVEIKTKPVLTQPTPPALARPVKAKDTHRVSFLIQREIERENRRDEGASVQGVGKGRGIYDVEERRRVFEPQVKSSSSSPAPSVSSEVSPTRLDTSQSPPSSREDSWTTEQPVFVKTSEQSETEEGLSPCCPHRHAEYTVPPVSRVRSASSSENSWGSRSRESTAGVTSRPAMEEWWNTSTDTQCVSSPTSILQKPFIKAETSSRFRAFSSSSLSSHTDGQDKEGRSLPPWKKHLEQRLQNAPDLIRQEIERDRQREQEHLVLRESRSLSVSLEKGLDDVDGSEQVVTITTPTNTAEQSDPKQSSEEENTTEQPSVTETREPPKKTIPPKEPIPPEEPIKSMSSRPSYSWSVDTYPMRRVSTADKTFNTPSPRPYSRLPSVSIVTAQPWGNQKPSFPVAPRVSPLVTSPAWVERGVRSMEGLGGASVITPTSAPAYASAITPTPASAYASAIIPTSASAYASAITPTPASAPASAPTSTPASAIMPTSASAYASSAYAYASDSAITPTPASASTPTPTSTPAYACASDSASIFAPTSFAPGPTSAPASASTHTQKGLTETLLEDFEERRAKLRLEDSAYAGIQPIDDVNNEVLEATRVTRHKNTRALRWEAGMYANEDAN</sequence>
<dbReference type="PANTHER" id="PTHR18839:SF0">
    <property type="entry name" value="MITOTIC INTERACTOR AND SUBSTRATE OF PLK1 ISOFORM X1-RELATED"/>
    <property type="match status" value="1"/>
</dbReference>
<feature type="compositionally biased region" description="Pro residues" evidence="2">
    <location>
        <begin position="787"/>
        <end position="798"/>
    </location>
</feature>
<gene>
    <name evidence="5" type="primary">LOC105896417</name>
</gene>
<reference evidence="5" key="1">
    <citation type="submission" date="2025-08" db="UniProtKB">
        <authorList>
            <consortium name="RefSeq"/>
        </authorList>
    </citation>
    <scope>IDENTIFICATION</scope>
</reference>
<evidence type="ECO:0000313" key="4">
    <source>
        <dbReference type="Proteomes" id="UP000515152"/>
    </source>
</evidence>
<accession>A0A6P8G3S6</accession>
<dbReference type="OrthoDB" id="9449914at2759"/>
<feature type="compositionally biased region" description="Polar residues" evidence="2">
    <location>
        <begin position="747"/>
        <end position="760"/>
    </location>
</feature>
<dbReference type="Pfam" id="PF15304">
    <property type="entry name" value="AKAP2_C"/>
    <property type="match status" value="1"/>
</dbReference>
<evidence type="ECO:0000259" key="3">
    <source>
        <dbReference type="Pfam" id="PF15304"/>
    </source>
</evidence>
<feature type="compositionally biased region" description="Basic and acidic residues" evidence="2">
    <location>
        <begin position="434"/>
        <end position="450"/>
    </location>
</feature>
<evidence type="ECO:0000256" key="2">
    <source>
        <dbReference type="SAM" id="MobiDB-lite"/>
    </source>
</evidence>
<evidence type="ECO:0000313" key="5">
    <source>
        <dbReference type="RefSeq" id="XP_031430130.1"/>
    </source>
</evidence>